<reference evidence="1 2" key="1">
    <citation type="submission" date="2016-12" db="EMBL/GenBank/DDBJ databases">
        <title>The genomes of Aspergillus section Nigri reveals drivers in fungal speciation.</title>
        <authorList>
            <consortium name="DOE Joint Genome Institute"/>
            <person name="Vesth T.C."/>
            <person name="Nybo J."/>
            <person name="Theobald S."/>
            <person name="Brandl J."/>
            <person name="Frisvad J.C."/>
            <person name="Nielsen K.F."/>
            <person name="Lyhne E.K."/>
            <person name="Kogle M.E."/>
            <person name="Kuo A."/>
            <person name="Riley R."/>
            <person name="Clum A."/>
            <person name="Nolan M."/>
            <person name="Lipzen A."/>
            <person name="Salamov A."/>
            <person name="Henrissat B."/>
            <person name="Wiebenga A."/>
            <person name="De Vries R.P."/>
            <person name="Grigoriev I.V."/>
            <person name="Mortensen U.H."/>
            <person name="Andersen M.R."/>
            <person name="Baker S.E."/>
        </authorList>
    </citation>
    <scope>NUCLEOTIDE SEQUENCE [LARGE SCALE GENOMIC DNA]</scope>
    <source>
        <strain evidence="1 2">IBT 23096</strain>
    </source>
</reference>
<evidence type="ECO:0000313" key="2">
    <source>
        <dbReference type="Proteomes" id="UP000234275"/>
    </source>
</evidence>
<dbReference type="VEuPathDB" id="FungiDB:P170DRAFT_150541"/>
<accession>A0A2I2GCM0</accession>
<evidence type="ECO:0000313" key="1">
    <source>
        <dbReference type="EMBL" id="PLB50634.1"/>
    </source>
</evidence>
<comment type="caution">
    <text evidence="1">The sequence shown here is derived from an EMBL/GenBank/DDBJ whole genome shotgun (WGS) entry which is preliminary data.</text>
</comment>
<dbReference type="EMBL" id="MSFO01000003">
    <property type="protein sequence ID" value="PLB50634.1"/>
    <property type="molecule type" value="Genomic_DNA"/>
</dbReference>
<sequence>MTRKLQFDQHAWVCTGPGMSEAASDPAWQQCTQILHFRFFGQHSSILAPRYQHRLDSIRCRQTACVCVDISLPRWMIWRRPHVPPNRSNILTYCLFSSKSCYVEAGSYPLEAFRSSLRTAPPGSVEPCPKTSNPHPHQVTYRPAYLSLPHTIRPCLWCDGVHFLASRSGRSLSAE</sequence>
<dbReference type="GeneID" id="36550212"/>
<organism evidence="1 2">
    <name type="scientific">Aspergillus steynii IBT 23096</name>
    <dbReference type="NCBI Taxonomy" id="1392250"/>
    <lineage>
        <taxon>Eukaryota</taxon>
        <taxon>Fungi</taxon>
        <taxon>Dikarya</taxon>
        <taxon>Ascomycota</taxon>
        <taxon>Pezizomycotina</taxon>
        <taxon>Eurotiomycetes</taxon>
        <taxon>Eurotiomycetidae</taxon>
        <taxon>Eurotiales</taxon>
        <taxon>Aspergillaceae</taxon>
        <taxon>Aspergillus</taxon>
        <taxon>Aspergillus subgen. Circumdati</taxon>
    </lineage>
</organism>
<proteinExistence type="predicted"/>
<protein>
    <submittedName>
        <fullName evidence="1">Uncharacterized protein</fullName>
    </submittedName>
</protein>
<gene>
    <name evidence="1" type="ORF">P170DRAFT_150541</name>
</gene>
<name>A0A2I2GCM0_9EURO</name>
<keyword evidence="2" id="KW-1185">Reference proteome</keyword>
<dbReference type="RefSeq" id="XP_024705936.1">
    <property type="nucleotide sequence ID" value="XM_024842515.1"/>
</dbReference>
<dbReference type="Proteomes" id="UP000234275">
    <property type="component" value="Unassembled WGS sequence"/>
</dbReference>
<dbReference type="AlphaFoldDB" id="A0A2I2GCM0"/>